<dbReference type="SUPFAM" id="SSF103473">
    <property type="entry name" value="MFS general substrate transporter"/>
    <property type="match status" value="1"/>
</dbReference>
<feature type="transmembrane region" description="Helical" evidence="7">
    <location>
        <begin position="42"/>
        <end position="62"/>
    </location>
</feature>
<dbReference type="InterPro" id="IPR011701">
    <property type="entry name" value="MFS"/>
</dbReference>
<evidence type="ECO:0000259" key="8">
    <source>
        <dbReference type="PROSITE" id="PS50850"/>
    </source>
</evidence>
<sequence length="432" mass="47091">MKIRNWDTNLKIRLGGEFINNVIFWTFFPFLAIYFSEAFGKGLTGLLLVLSQVLSVIANLLGGYCADRFGRKRMMVIASFGQAAGYGLFALASTPWMASPAAAFAGFSAASVFGSLYWPASQAMVADVVEERHQSQVFAVFYSSVNIAVVIGPLLGSLFYLNHPSLVLAAASACCVGVGLLLGSRLRETAPRMDRAAAASPAGGPWYRFLVAELRQYRIIASDRVFLLFIVAGVLVGQTFLQLDLLFPVFIEETVERTAVFAYGDWHWQLSGQQLFGAIVSLNGFLVALFTVSVTRGLNALRDRYVFVAGALIYAASIALFGQMTSFWGFVFVIVLFTLAELMSAGPQQTFISRLAPDDMRGQYFAASSLRFTLGRTIAPLSIPLSDWIGFPWTFALLAALAVAAAALYNLMFRWHERPASPRQSPGAAPHG</sequence>
<evidence type="ECO:0000256" key="1">
    <source>
        <dbReference type="ARBA" id="ARBA00004651"/>
    </source>
</evidence>
<feature type="transmembrane region" description="Helical" evidence="7">
    <location>
        <begin position="166"/>
        <end position="183"/>
    </location>
</feature>
<evidence type="ECO:0000256" key="5">
    <source>
        <dbReference type="ARBA" id="ARBA00022989"/>
    </source>
</evidence>
<keyword evidence="5 7" id="KW-1133">Transmembrane helix</keyword>
<feature type="domain" description="Major facilitator superfamily (MFS) profile" evidence="8">
    <location>
        <begin position="1"/>
        <end position="417"/>
    </location>
</feature>
<dbReference type="InterPro" id="IPR036259">
    <property type="entry name" value="MFS_trans_sf"/>
</dbReference>
<organism evidence="9 10">
    <name type="scientific">Cohnella nanjingensis</name>
    <dbReference type="NCBI Taxonomy" id="1387779"/>
    <lineage>
        <taxon>Bacteria</taxon>
        <taxon>Bacillati</taxon>
        <taxon>Bacillota</taxon>
        <taxon>Bacilli</taxon>
        <taxon>Bacillales</taxon>
        <taxon>Paenibacillaceae</taxon>
        <taxon>Cohnella</taxon>
    </lineage>
</organism>
<dbReference type="PROSITE" id="PS50850">
    <property type="entry name" value="MFS"/>
    <property type="match status" value="1"/>
</dbReference>
<dbReference type="RefSeq" id="WP_185671408.1">
    <property type="nucleotide sequence ID" value="NZ_JACJVP010000040.1"/>
</dbReference>
<feature type="transmembrane region" description="Helical" evidence="7">
    <location>
        <begin position="271"/>
        <end position="292"/>
    </location>
</feature>
<evidence type="ECO:0000256" key="2">
    <source>
        <dbReference type="ARBA" id="ARBA00022448"/>
    </source>
</evidence>
<proteinExistence type="predicted"/>
<dbReference type="GO" id="GO:0005886">
    <property type="term" value="C:plasma membrane"/>
    <property type="evidence" value="ECO:0007669"/>
    <property type="project" value="UniProtKB-SubCell"/>
</dbReference>
<gene>
    <name evidence="9" type="ORF">H7C19_22935</name>
</gene>
<protein>
    <submittedName>
        <fullName evidence="9">MFS transporter</fullName>
    </submittedName>
</protein>
<dbReference type="EMBL" id="JACJVP010000040">
    <property type="protein sequence ID" value="MBB6673539.1"/>
    <property type="molecule type" value="Genomic_DNA"/>
</dbReference>
<dbReference type="InterPro" id="IPR050171">
    <property type="entry name" value="MFS_Transporters"/>
</dbReference>
<keyword evidence="2" id="KW-0813">Transport</keyword>
<comment type="caution">
    <text evidence="9">The sequence shown here is derived from an EMBL/GenBank/DDBJ whole genome shotgun (WGS) entry which is preliminary data.</text>
</comment>
<evidence type="ECO:0000256" key="4">
    <source>
        <dbReference type="ARBA" id="ARBA00022692"/>
    </source>
</evidence>
<dbReference type="InterPro" id="IPR005829">
    <property type="entry name" value="Sugar_transporter_CS"/>
</dbReference>
<dbReference type="Pfam" id="PF07690">
    <property type="entry name" value="MFS_1"/>
    <property type="match status" value="1"/>
</dbReference>
<dbReference type="PANTHER" id="PTHR23517:SF3">
    <property type="entry name" value="INTEGRAL MEMBRANE TRANSPORT PROTEIN"/>
    <property type="match status" value="1"/>
</dbReference>
<feature type="transmembrane region" description="Helical" evidence="7">
    <location>
        <begin position="98"/>
        <end position="118"/>
    </location>
</feature>
<reference evidence="9 10" key="1">
    <citation type="submission" date="2020-08" db="EMBL/GenBank/DDBJ databases">
        <title>Cohnella phylogeny.</title>
        <authorList>
            <person name="Dunlap C."/>
        </authorList>
    </citation>
    <scope>NUCLEOTIDE SEQUENCE [LARGE SCALE GENOMIC DNA]</scope>
    <source>
        <strain evidence="9 10">DSM 28246</strain>
    </source>
</reference>
<dbReference type="InterPro" id="IPR020846">
    <property type="entry name" value="MFS_dom"/>
</dbReference>
<feature type="transmembrane region" description="Helical" evidence="7">
    <location>
        <begin position="139"/>
        <end position="160"/>
    </location>
</feature>
<dbReference type="CDD" id="cd17329">
    <property type="entry name" value="MFS_MdtH_MDR_like"/>
    <property type="match status" value="1"/>
</dbReference>
<keyword evidence="6 7" id="KW-0472">Membrane</keyword>
<dbReference type="PROSITE" id="PS00216">
    <property type="entry name" value="SUGAR_TRANSPORT_1"/>
    <property type="match status" value="1"/>
</dbReference>
<evidence type="ECO:0000256" key="7">
    <source>
        <dbReference type="SAM" id="Phobius"/>
    </source>
</evidence>
<feature type="transmembrane region" description="Helical" evidence="7">
    <location>
        <begin position="12"/>
        <end position="36"/>
    </location>
</feature>
<feature type="transmembrane region" description="Helical" evidence="7">
    <location>
        <begin position="74"/>
        <end position="92"/>
    </location>
</feature>
<keyword evidence="3" id="KW-1003">Cell membrane</keyword>
<accession>A0A7X0VID1</accession>
<evidence type="ECO:0000313" key="9">
    <source>
        <dbReference type="EMBL" id="MBB6673539.1"/>
    </source>
</evidence>
<dbReference type="GO" id="GO:0022857">
    <property type="term" value="F:transmembrane transporter activity"/>
    <property type="evidence" value="ECO:0007669"/>
    <property type="project" value="InterPro"/>
</dbReference>
<dbReference type="AlphaFoldDB" id="A0A7X0VID1"/>
<dbReference type="PANTHER" id="PTHR23517">
    <property type="entry name" value="RESISTANCE PROTEIN MDTM, PUTATIVE-RELATED-RELATED"/>
    <property type="match status" value="1"/>
</dbReference>
<dbReference type="Proteomes" id="UP000547209">
    <property type="component" value="Unassembled WGS sequence"/>
</dbReference>
<evidence type="ECO:0000256" key="3">
    <source>
        <dbReference type="ARBA" id="ARBA00022475"/>
    </source>
</evidence>
<keyword evidence="10" id="KW-1185">Reference proteome</keyword>
<feature type="transmembrane region" description="Helical" evidence="7">
    <location>
        <begin position="225"/>
        <end position="251"/>
    </location>
</feature>
<keyword evidence="4 7" id="KW-0812">Transmembrane</keyword>
<feature type="transmembrane region" description="Helical" evidence="7">
    <location>
        <begin position="304"/>
        <end position="321"/>
    </location>
</feature>
<name>A0A7X0VID1_9BACL</name>
<dbReference type="Gene3D" id="1.20.1250.20">
    <property type="entry name" value="MFS general substrate transporter like domains"/>
    <property type="match status" value="1"/>
</dbReference>
<comment type="subcellular location">
    <subcellularLocation>
        <location evidence="1">Cell membrane</location>
        <topology evidence="1">Multi-pass membrane protein</topology>
    </subcellularLocation>
</comment>
<evidence type="ECO:0000313" key="10">
    <source>
        <dbReference type="Proteomes" id="UP000547209"/>
    </source>
</evidence>
<feature type="transmembrane region" description="Helical" evidence="7">
    <location>
        <begin position="389"/>
        <end position="413"/>
    </location>
</feature>
<evidence type="ECO:0000256" key="6">
    <source>
        <dbReference type="ARBA" id="ARBA00023136"/>
    </source>
</evidence>